<dbReference type="PANTHER" id="PTHR23112">
    <property type="entry name" value="G PROTEIN-COUPLED RECEPTOR 157-RELATED"/>
    <property type="match status" value="1"/>
</dbReference>
<dbReference type="PANTHER" id="PTHR23112:SF0">
    <property type="entry name" value="TRANSMEMBRANE PROTEIN 116"/>
    <property type="match status" value="1"/>
</dbReference>
<evidence type="ECO:0000313" key="6">
    <source>
        <dbReference type="EMBL" id="PMB68046.1"/>
    </source>
</evidence>
<organism evidence="6 7">
    <name type="scientific">Beauveria bassiana</name>
    <name type="common">White muscardine disease fungus</name>
    <name type="synonym">Tritirachium shiotae</name>
    <dbReference type="NCBI Taxonomy" id="176275"/>
    <lineage>
        <taxon>Eukaryota</taxon>
        <taxon>Fungi</taxon>
        <taxon>Dikarya</taxon>
        <taxon>Ascomycota</taxon>
        <taxon>Pezizomycotina</taxon>
        <taxon>Sordariomycetes</taxon>
        <taxon>Hypocreomycetidae</taxon>
        <taxon>Hypocreales</taxon>
        <taxon>Cordycipitaceae</taxon>
        <taxon>Beauveria</taxon>
    </lineage>
</organism>
<evidence type="ECO:0000256" key="4">
    <source>
        <dbReference type="ARBA" id="ARBA00023136"/>
    </source>
</evidence>
<dbReference type="Gene3D" id="1.20.1070.10">
    <property type="entry name" value="Rhodopsin 7-helix transmembrane proteins"/>
    <property type="match status" value="1"/>
</dbReference>
<proteinExistence type="predicted"/>
<evidence type="ECO:0000256" key="5">
    <source>
        <dbReference type="SAM" id="Phobius"/>
    </source>
</evidence>
<accession>A0A2N6NLD2</accession>
<evidence type="ECO:0000256" key="2">
    <source>
        <dbReference type="ARBA" id="ARBA00022692"/>
    </source>
</evidence>
<evidence type="ECO:0000256" key="1">
    <source>
        <dbReference type="ARBA" id="ARBA00004141"/>
    </source>
</evidence>
<dbReference type="GO" id="GO:0007189">
    <property type="term" value="P:adenylate cyclase-activating G protein-coupled receptor signaling pathway"/>
    <property type="evidence" value="ECO:0007669"/>
    <property type="project" value="TreeGrafter"/>
</dbReference>
<dbReference type="EMBL" id="MRVG01000006">
    <property type="protein sequence ID" value="PMB68046.1"/>
    <property type="molecule type" value="Genomic_DNA"/>
</dbReference>
<name>A0A2N6NLD2_BEABA</name>
<sequence length="87" mass="9564">MPSTLTEGQLEAISAIERACSVFSLLGCLFTIITFCSSSAFHKPINRLVFYASFGNMMTNVGTLMSRAYLHNILSAGCQFQAFLIQM</sequence>
<comment type="subcellular location">
    <subcellularLocation>
        <location evidence="1">Membrane</location>
        <topology evidence="1">Multi-pass membrane protein</topology>
    </subcellularLocation>
</comment>
<gene>
    <name evidence="6" type="ORF">BM221_006222</name>
</gene>
<keyword evidence="2 5" id="KW-0812">Transmembrane</keyword>
<dbReference type="GO" id="GO:0005886">
    <property type="term" value="C:plasma membrane"/>
    <property type="evidence" value="ECO:0007669"/>
    <property type="project" value="TreeGrafter"/>
</dbReference>
<evidence type="ECO:0000256" key="3">
    <source>
        <dbReference type="ARBA" id="ARBA00022989"/>
    </source>
</evidence>
<comment type="caution">
    <text evidence="6">The sequence shown here is derived from an EMBL/GenBank/DDBJ whole genome shotgun (WGS) entry which is preliminary data.</text>
</comment>
<feature type="transmembrane region" description="Helical" evidence="5">
    <location>
        <begin position="48"/>
        <end position="70"/>
    </location>
</feature>
<protein>
    <submittedName>
        <fullName evidence="6">Uncharacterized protein</fullName>
    </submittedName>
</protein>
<dbReference type="Proteomes" id="UP000235728">
    <property type="component" value="Unassembled WGS sequence"/>
</dbReference>
<feature type="transmembrane region" description="Helical" evidence="5">
    <location>
        <begin position="12"/>
        <end position="36"/>
    </location>
</feature>
<keyword evidence="4 5" id="KW-0472">Membrane</keyword>
<reference evidence="6 7" key="1">
    <citation type="journal article" date="2016" name="Appl. Microbiol. Biotechnol.">
        <title>Characterization of T-DNA insertion mutants with decreased virulence in the entomopathogenic fungus Beauveria bassiana JEF-007.</title>
        <authorList>
            <person name="Kim S."/>
            <person name="Lee S.J."/>
            <person name="Nai Y.S."/>
            <person name="Yu J.S."/>
            <person name="Lee M.R."/>
            <person name="Yang Y.T."/>
            <person name="Kim J.S."/>
        </authorList>
    </citation>
    <scope>NUCLEOTIDE SEQUENCE [LARGE SCALE GENOMIC DNA]</scope>
    <source>
        <strain evidence="6 7">JEF-007</strain>
    </source>
</reference>
<evidence type="ECO:0000313" key="7">
    <source>
        <dbReference type="Proteomes" id="UP000235728"/>
    </source>
</evidence>
<dbReference type="AlphaFoldDB" id="A0A2N6NLD2"/>
<dbReference type="GO" id="GO:0004930">
    <property type="term" value="F:G protein-coupled receptor activity"/>
    <property type="evidence" value="ECO:0007669"/>
    <property type="project" value="TreeGrafter"/>
</dbReference>
<keyword evidence="3 5" id="KW-1133">Transmembrane helix</keyword>